<organism evidence="1 2">
    <name type="scientific">Salipiger aestuarii</name>
    <dbReference type="NCBI Taxonomy" id="568098"/>
    <lineage>
        <taxon>Bacteria</taxon>
        <taxon>Pseudomonadati</taxon>
        <taxon>Pseudomonadota</taxon>
        <taxon>Alphaproteobacteria</taxon>
        <taxon>Rhodobacterales</taxon>
        <taxon>Roseobacteraceae</taxon>
        <taxon>Salipiger</taxon>
    </lineage>
</organism>
<dbReference type="AlphaFoldDB" id="A0A327YGJ2"/>
<protein>
    <submittedName>
        <fullName evidence="1">Uncharacterized protein</fullName>
    </submittedName>
</protein>
<sequence length="84" mass="8300">MIVDADPNGEVVPAIKVFDLNFQGNAVDDLFDGSVGDGADAPLGSTGSEAGGRCGQRLPVSGAGAGKLVGVTGSLGWPCRQGAR</sequence>
<name>A0A327YGJ2_9RHOB</name>
<dbReference type="RefSeq" id="WP_111549905.1">
    <property type="nucleotide sequence ID" value="NZ_LIGK01000013.1"/>
</dbReference>
<gene>
    <name evidence="1" type="ORF">ATI53_10073</name>
</gene>
<keyword evidence="2" id="KW-1185">Reference proteome</keyword>
<evidence type="ECO:0000313" key="2">
    <source>
        <dbReference type="Proteomes" id="UP000249165"/>
    </source>
</evidence>
<comment type="caution">
    <text evidence="1">The sequence shown here is derived from an EMBL/GenBank/DDBJ whole genome shotgun (WGS) entry which is preliminary data.</text>
</comment>
<accession>A0A327YGJ2</accession>
<dbReference type="EMBL" id="QLMG01000007">
    <property type="protein sequence ID" value="RAK20004.1"/>
    <property type="molecule type" value="Genomic_DNA"/>
</dbReference>
<reference evidence="1 2" key="1">
    <citation type="submission" date="2018-06" db="EMBL/GenBank/DDBJ databases">
        <title>Genomic Encyclopedia of Archaeal and Bacterial Type Strains, Phase II (KMG-II): from individual species to whole genera.</title>
        <authorList>
            <person name="Goeker M."/>
        </authorList>
    </citation>
    <scope>NUCLEOTIDE SEQUENCE [LARGE SCALE GENOMIC DNA]</scope>
    <source>
        <strain evidence="1 2">DSM 22011</strain>
    </source>
</reference>
<evidence type="ECO:0000313" key="1">
    <source>
        <dbReference type="EMBL" id="RAK20004.1"/>
    </source>
</evidence>
<proteinExistence type="predicted"/>
<dbReference type="Proteomes" id="UP000249165">
    <property type="component" value="Unassembled WGS sequence"/>
</dbReference>